<accession>A0A1Y2FL31</accession>
<name>A0A1Y2FL31_9BASI</name>
<dbReference type="GO" id="GO:0005737">
    <property type="term" value="C:cytoplasm"/>
    <property type="evidence" value="ECO:0007669"/>
    <property type="project" value="TreeGrafter"/>
</dbReference>
<feature type="region of interest" description="Disordered" evidence="1">
    <location>
        <begin position="135"/>
        <end position="165"/>
    </location>
</feature>
<dbReference type="PROSITE" id="PS51043">
    <property type="entry name" value="DDHD"/>
    <property type="match status" value="1"/>
</dbReference>
<feature type="compositionally biased region" description="Basic and acidic residues" evidence="1">
    <location>
        <begin position="135"/>
        <end position="145"/>
    </location>
</feature>
<dbReference type="Pfam" id="PF02862">
    <property type="entry name" value="DDHD"/>
    <property type="match status" value="1"/>
</dbReference>
<dbReference type="InterPro" id="IPR004177">
    <property type="entry name" value="DDHD_dom"/>
</dbReference>
<feature type="domain" description="DDHD" evidence="2">
    <location>
        <begin position="632"/>
        <end position="863"/>
    </location>
</feature>
<dbReference type="STRING" id="106004.A0A1Y2FL31"/>
<keyword evidence="4" id="KW-1185">Reference proteome</keyword>
<dbReference type="OrthoDB" id="69269at2759"/>
<feature type="compositionally biased region" description="Polar residues" evidence="1">
    <location>
        <begin position="34"/>
        <end position="45"/>
    </location>
</feature>
<dbReference type="GO" id="GO:0046872">
    <property type="term" value="F:metal ion binding"/>
    <property type="evidence" value="ECO:0007669"/>
    <property type="project" value="InterPro"/>
</dbReference>
<dbReference type="AlphaFoldDB" id="A0A1Y2FL31"/>
<proteinExistence type="predicted"/>
<dbReference type="Proteomes" id="UP000193467">
    <property type="component" value="Unassembled WGS sequence"/>
</dbReference>
<feature type="region of interest" description="Disordered" evidence="1">
    <location>
        <begin position="400"/>
        <end position="435"/>
    </location>
</feature>
<evidence type="ECO:0000313" key="3">
    <source>
        <dbReference type="EMBL" id="ORY84668.1"/>
    </source>
</evidence>
<dbReference type="InParanoid" id="A0A1Y2FL31"/>
<organism evidence="3 4">
    <name type="scientific">Leucosporidium creatinivorum</name>
    <dbReference type="NCBI Taxonomy" id="106004"/>
    <lineage>
        <taxon>Eukaryota</taxon>
        <taxon>Fungi</taxon>
        <taxon>Dikarya</taxon>
        <taxon>Basidiomycota</taxon>
        <taxon>Pucciniomycotina</taxon>
        <taxon>Microbotryomycetes</taxon>
        <taxon>Leucosporidiales</taxon>
        <taxon>Leucosporidium</taxon>
    </lineage>
</organism>
<feature type="region of interest" description="Disordered" evidence="1">
    <location>
        <begin position="208"/>
        <end position="227"/>
    </location>
</feature>
<evidence type="ECO:0000313" key="4">
    <source>
        <dbReference type="Proteomes" id="UP000193467"/>
    </source>
</evidence>
<feature type="region of interest" description="Disordered" evidence="1">
    <location>
        <begin position="339"/>
        <end position="382"/>
    </location>
</feature>
<dbReference type="PANTHER" id="PTHR23509:SF6">
    <property type="entry name" value="PHOSPHOLIPASE C1020.13C-RELATED"/>
    <property type="match status" value="1"/>
</dbReference>
<dbReference type="EMBL" id="MCGR01000017">
    <property type="protein sequence ID" value="ORY84668.1"/>
    <property type="molecule type" value="Genomic_DNA"/>
</dbReference>
<dbReference type="FunCoup" id="A0A1Y2FL31">
    <property type="interactions" value="369"/>
</dbReference>
<reference evidence="3 4" key="1">
    <citation type="submission" date="2016-07" db="EMBL/GenBank/DDBJ databases">
        <title>Pervasive Adenine N6-methylation of Active Genes in Fungi.</title>
        <authorList>
            <consortium name="DOE Joint Genome Institute"/>
            <person name="Mondo S.J."/>
            <person name="Dannebaum R.O."/>
            <person name="Kuo R.C."/>
            <person name="Labutti K."/>
            <person name="Haridas S."/>
            <person name="Kuo A."/>
            <person name="Salamov A."/>
            <person name="Ahrendt S.R."/>
            <person name="Lipzen A."/>
            <person name="Sullivan W."/>
            <person name="Andreopoulos W.B."/>
            <person name="Clum A."/>
            <person name="Lindquist E."/>
            <person name="Daum C."/>
            <person name="Ramamoorthy G.K."/>
            <person name="Gryganskyi A."/>
            <person name="Culley D."/>
            <person name="Magnuson J.K."/>
            <person name="James T.Y."/>
            <person name="O'Malley M.A."/>
            <person name="Stajich J.E."/>
            <person name="Spatafora J.W."/>
            <person name="Visel A."/>
            <person name="Grigoriev I.V."/>
        </authorList>
    </citation>
    <scope>NUCLEOTIDE SEQUENCE [LARGE SCALE GENOMIC DNA]</scope>
    <source>
        <strain evidence="3 4">62-1032</strain>
    </source>
</reference>
<sequence>MDDYFALQPTGVHDDGLPSNALPPSEEAGGYTSPFDSPTEESTAVPQAEPPLEGARQKAVLSPSERIAVLDQEASPPPAPDARFLHGGPPLSALDAPSTVPILAGGAAGGKPIATARWRAFTDEEERRLQIGWRELREEREAGEGKEEEEGTKEGAEDPDADLPHHHPVGLDRLFTVSLTSLILYPAFWTGTPVRVLLSHWFYAPPSPSSSASTSTPSHELKPYPVDPELAEGLDRAYASIRPWEESYEQELSAALKGGTEAQKRVCVSLGVGNESGVDPSKGAGIEVVFASANEGRVYSKGFLGSVGKGFWRGGKTLGGGQVVLRGWDAMRTYHARKAAQKHKKAVPSTSESLHDSSDTDSIVSASKHDSTSSPTKPSFAPSTDAGFFSLLKSKIYGAPTNEQEQEQGGEDGEERANETAEAMAGPRNREGEEGVGEVGEVDELVLVCHGIGQKLAGAYESFNFVHAVNQLRSACTTLSTSPTLSPLLHSKRAQFIPLLWRTDLQFEDEVDESNDSADEHLRNRFSLDDIEIKGNAAVPFLRQVVSGLVLDVPFYLSHHKEKMMKAVVKEANKIYRLFILRNPSFATHGRVSIIAHSLGSALISDILSLQPTFVSPLSQMSPSEKYSEEHFVFDTRTVFLVGSPLAFFMHLGKGQLIARAGRERTKEVGRDIALDRKGRYGCLAVDSVYNVYHETDPVAFALNATVDVKYSTLIKPIAISSTNQSLLQNLSETYNRVSRVFDFSALWSSTSTAPPEQAPTEEELVEEASKTRLKEEGPPKVTPFPKRPGGGKRMPSERPMGVKEFEVVSRAEKRFNALNPNGCIDFYLPAEGFNQYLEALSSHGSYWTDPRFSTFVLTQLFASTADLQRTGRDQIGETTLEED</sequence>
<feature type="compositionally biased region" description="Acidic residues" evidence="1">
    <location>
        <begin position="404"/>
        <end position="414"/>
    </location>
</feature>
<dbReference type="GO" id="GO:0004620">
    <property type="term" value="F:phospholipase activity"/>
    <property type="evidence" value="ECO:0007669"/>
    <property type="project" value="TreeGrafter"/>
</dbReference>
<feature type="compositionally biased region" description="Low complexity" evidence="1">
    <location>
        <begin position="209"/>
        <end position="218"/>
    </location>
</feature>
<evidence type="ECO:0000259" key="2">
    <source>
        <dbReference type="PROSITE" id="PS51043"/>
    </source>
</evidence>
<comment type="caution">
    <text evidence="3">The sequence shown here is derived from an EMBL/GenBank/DDBJ whole genome shotgun (WGS) entry which is preliminary data.</text>
</comment>
<dbReference type="SMART" id="SM01127">
    <property type="entry name" value="DDHD"/>
    <property type="match status" value="1"/>
</dbReference>
<gene>
    <name evidence="3" type="ORF">BCR35DRAFT_302980</name>
</gene>
<feature type="region of interest" description="Disordered" evidence="1">
    <location>
        <begin position="751"/>
        <end position="799"/>
    </location>
</feature>
<dbReference type="PANTHER" id="PTHR23509">
    <property type="entry name" value="PA-PL1 PHOSPHOLIPASE FAMILY"/>
    <property type="match status" value="1"/>
</dbReference>
<feature type="compositionally biased region" description="Acidic residues" evidence="1">
    <location>
        <begin position="146"/>
        <end position="161"/>
    </location>
</feature>
<evidence type="ECO:0000256" key="1">
    <source>
        <dbReference type="SAM" id="MobiDB-lite"/>
    </source>
</evidence>
<dbReference type="InterPro" id="IPR058055">
    <property type="entry name" value="PA-PLA1"/>
</dbReference>
<feature type="compositionally biased region" description="Basic and acidic residues" evidence="1">
    <location>
        <begin position="768"/>
        <end position="779"/>
    </location>
</feature>
<protein>
    <submittedName>
        <fullName evidence="3">DDHD domain-domain-containing protein</fullName>
    </submittedName>
</protein>
<feature type="region of interest" description="Disordered" evidence="1">
    <location>
        <begin position="1"/>
        <end position="89"/>
    </location>
</feature>